<dbReference type="InterPro" id="IPR006464">
    <property type="entry name" value="AcTrfase_RimI/Ard1"/>
</dbReference>
<dbReference type="InterPro" id="IPR016181">
    <property type="entry name" value="Acyl_CoA_acyltransferase"/>
</dbReference>
<dbReference type="CDD" id="cd04301">
    <property type="entry name" value="NAT_SF"/>
    <property type="match status" value="1"/>
</dbReference>
<evidence type="ECO:0000256" key="3">
    <source>
        <dbReference type="ARBA" id="ARBA00022679"/>
    </source>
</evidence>
<evidence type="ECO:0000313" key="8">
    <source>
        <dbReference type="Proteomes" id="UP001304683"/>
    </source>
</evidence>
<evidence type="ECO:0000256" key="5">
    <source>
        <dbReference type="SAM" id="MobiDB-lite"/>
    </source>
</evidence>
<feature type="compositionally biased region" description="Low complexity" evidence="5">
    <location>
        <begin position="168"/>
        <end position="206"/>
    </location>
</feature>
<evidence type="ECO:0000313" key="7">
    <source>
        <dbReference type="EMBL" id="WPD19318.1"/>
    </source>
</evidence>
<dbReference type="EC" id="2.3.1.266" evidence="7"/>
<organism evidence="7 8">
    <name type="scientific">Thermaerobacter composti</name>
    <dbReference type="NCBI Taxonomy" id="554949"/>
    <lineage>
        <taxon>Bacteria</taxon>
        <taxon>Bacillati</taxon>
        <taxon>Bacillota</taxon>
        <taxon>Clostridia</taxon>
        <taxon>Eubacteriales</taxon>
        <taxon>Clostridiales Family XVII. Incertae Sedis</taxon>
        <taxon>Thermaerobacter</taxon>
    </lineage>
</organism>
<dbReference type="RefSeq" id="WP_318750865.1">
    <property type="nucleotide sequence ID" value="NZ_CP132508.1"/>
</dbReference>
<proteinExistence type="inferred from homology"/>
<name>A0ABZ0QPA4_9FIRM</name>
<dbReference type="SUPFAM" id="SSF55729">
    <property type="entry name" value="Acyl-CoA N-acyltransferases (Nat)"/>
    <property type="match status" value="1"/>
</dbReference>
<evidence type="ECO:0000259" key="6">
    <source>
        <dbReference type="PROSITE" id="PS51186"/>
    </source>
</evidence>
<dbReference type="InterPro" id="IPR000182">
    <property type="entry name" value="GNAT_dom"/>
</dbReference>
<gene>
    <name evidence="7" type="primary">rimI</name>
    <name evidence="7" type="ORF">Q5761_01190</name>
</gene>
<protein>
    <submittedName>
        <fullName evidence="7">Ribosomal protein S18-alanine N-acetyltransferase</fullName>
        <ecNumber evidence="7">2.3.1.266</ecNumber>
    </submittedName>
</protein>
<evidence type="ECO:0000256" key="2">
    <source>
        <dbReference type="ARBA" id="ARBA00022490"/>
    </source>
</evidence>
<feature type="domain" description="N-acetyltransferase" evidence="6">
    <location>
        <begin position="14"/>
        <end position="159"/>
    </location>
</feature>
<evidence type="ECO:0000256" key="4">
    <source>
        <dbReference type="ARBA" id="ARBA00023315"/>
    </source>
</evidence>
<dbReference type="PROSITE" id="PS51186">
    <property type="entry name" value="GNAT"/>
    <property type="match status" value="1"/>
</dbReference>
<dbReference type="Pfam" id="PF00583">
    <property type="entry name" value="Acetyltransf_1"/>
    <property type="match status" value="1"/>
</dbReference>
<accession>A0ABZ0QPA4</accession>
<keyword evidence="3 7" id="KW-0808">Transferase</keyword>
<keyword evidence="2" id="KW-0963">Cytoplasm</keyword>
<dbReference type="InterPro" id="IPR050680">
    <property type="entry name" value="YpeA/RimI_acetyltransf"/>
</dbReference>
<dbReference type="GO" id="GO:0008999">
    <property type="term" value="F:protein-N-terminal-alanine acetyltransferase activity"/>
    <property type="evidence" value="ECO:0007669"/>
    <property type="project" value="UniProtKB-EC"/>
</dbReference>
<keyword evidence="4 7" id="KW-0012">Acyltransferase</keyword>
<evidence type="ECO:0000256" key="1">
    <source>
        <dbReference type="ARBA" id="ARBA00005395"/>
    </source>
</evidence>
<dbReference type="GO" id="GO:0005840">
    <property type="term" value="C:ribosome"/>
    <property type="evidence" value="ECO:0007669"/>
    <property type="project" value="UniProtKB-KW"/>
</dbReference>
<dbReference type="NCBIfam" id="TIGR01575">
    <property type="entry name" value="rimI"/>
    <property type="match status" value="1"/>
</dbReference>
<keyword evidence="7" id="KW-0687">Ribonucleoprotein</keyword>
<dbReference type="Proteomes" id="UP001304683">
    <property type="component" value="Chromosome"/>
</dbReference>
<keyword evidence="7" id="KW-0689">Ribosomal protein</keyword>
<keyword evidence="8" id="KW-1185">Reference proteome</keyword>
<feature type="region of interest" description="Disordered" evidence="5">
    <location>
        <begin position="158"/>
        <end position="215"/>
    </location>
</feature>
<sequence>MALSHDVRSQPAEIRIEPMTPGDLPGVLAIERRSFPTPWSERAFVSELRDNLYADYIVARHGDRVVGYAGMWCILDEAHVTTIAVDPEFRGRGVGDRLLTALEQRALRYGCRRMTLEVRVSNHVAQRLYRRHGFRPCGIRRGYYVDNGEDAIVMWRDRLDPPGPVVTEEPGAEGARGAAAADGLEATDGVASSGVDSTSASAAGASGAAGGSEAP</sequence>
<dbReference type="PANTHER" id="PTHR43420:SF44">
    <property type="entry name" value="ACETYLTRANSFERASE YPEA"/>
    <property type="match status" value="1"/>
</dbReference>
<dbReference type="PANTHER" id="PTHR43420">
    <property type="entry name" value="ACETYLTRANSFERASE"/>
    <property type="match status" value="1"/>
</dbReference>
<dbReference type="Gene3D" id="3.40.630.30">
    <property type="match status" value="1"/>
</dbReference>
<dbReference type="EMBL" id="CP132508">
    <property type="protein sequence ID" value="WPD19318.1"/>
    <property type="molecule type" value="Genomic_DNA"/>
</dbReference>
<reference evidence="7 8" key="1">
    <citation type="submission" date="2023-08" db="EMBL/GenBank/DDBJ databases">
        <title>Genome sequence of Thermaerobacter compostii strain Ins1, a spore-forming filamentous bacterium isolated from a deep geothermal reservoir.</title>
        <authorList>
            <person name="Bregnard D."/>
            <person name="Gonzalez D."/>
            <person name="Junier P."/>
        </authorList>
    </citation>
    <scope>NUCLEOTIDE SEQUENCE [LARGE SCALE GENOMIC DNA]</scope>
    <source>
        <strain evidence="7 8">Ins1</strain>
    </source>
</reference>
<comment type="similarity">
    <text evidence="1">Belongs to the acetyltransferase family. RimI subfamily.</text>
</comment>